<dbReference type="GO" id="GO:0046872">
    <property type="term" value="F:metal ion binding"/>
    <property type="evidence" value="ECO:0007669"/>
    <property type="project" value="UniProtKB-UniRule"/>
</dbReference>
<dbReference type="GO" id="GO:0070006">
    <property type="term" value="F:metalloaminopeptidase activity"/>
    <property type="evidence" value="ECO:0007669"/>
    <property type="project" value="UniProtKB-UniRule"/>
</dbReference>
<sequence>MSISSQAELDGMTAVSKAVAYTLKMMREYAKPGMSTKTLDDYGKQILEKMGANSAPYLTYKFPGYTCISVNNEIAHGIPSEQRILQNGDLVNIDVSAELNGFWADNGGSFILGDDLQGLQPLVSASKRILYKAIHEIHGGVKINEIGGLISREARRSGFTVIKNLVGHGVGRGLHEAPHEIPCFHDRHNRAKFKINSVVAVETFISTKGTEAFTDQNDGWTLKGIDGTFVAQHEHTILITDSKPIILTLGNEIWN</sequence>
<feature type="binding site" evidence="6">
    <location>
        <position position="234"/>
    </location>
    <ligand>
        <name>a divalent metal cation</name>
        <dbReference type="ChEBI" id="CHEBI:60240"/>
        <label>1</label>
    </ligand>
</feature>
<dbReference type="PANTHER" id="PTHR43330">
    <property type="entry name" value="METHIONINE AMINOPEPTIDASE"/>
    <property type="match status" value="1"/>
</dbReference>
<dbReference type="SUPFAM" id="SSF55920">
    <property type="entry name" value="Creatinase/aminopeptidase"/>
    <property type="match status" value="1"/>
</dbReference>
<comment type="similarity">
    <text evidence="6">Belongs to the peptidase M24A family. Methionine aminopeptidase type 1 subfamily.</text>
</comment>
<keyword evidence="4 6" id="KW-0479">Metal-binding</keyword>
<evidence type="ECO:0000256" key="3">
    <source>
        <dbReference type="ARBA" id="ARBA00022670"/>
    </source>
</evidence>
<evidence type="ECO:0000313" key="9">
    <source>
        <dbReference type="EMBL" id="ATL45740.1"/>
    </source>
</evidence>
<comment type="catalytic activity">
    <reaction evidence="6 7">
        <text>Release of N-terminal amino acids, preferentially methionine, from peptides and arylamides.</text>
        <dbReference type="EC" id="3.4.11.18"/>
    </reaction>
</comment>
<dbReference type="HAMAP" id="MF_01974">
    <property type="entry name" value="MetAP_1"/>
    <property type="match status" value="1"/>
</dbReference>
<feature type="binding site" evidence="6">
    <location>
        <position position="94"/>
    </location>
    <ligand>
        <name>a divalent metal cation</name>
        <dbReference type="ChEBI" id="CHEBI:60240"/>
        <label>1</label>
    </ligand>
</feature>
<reference evidence="9 10" key="1">
    <citation type="submission" date="2017-10" db="EMBL/GenBank/DDBJ databases">
        <title>Paenichitinophaga pekingensis gen. nov., sp. nov., isolated from activated sludge.</title>
        <authorList>
            <person name="Jin D."/>
            <person name="Kong X."/>
            <person name="Deng Y."/>
            <person name="Bai Z."/>
        </authorList>
    </citation>
    <scope>NUCLEOTIDE SEQUENCE [LARGE SCALE GENOMIC DNA]</scope>
    <source>
        <strain evidence="9 10">13</strain>
    </source>
</reference>
<proteinExistence type="inferred from homology"/>
<dbReference type="AlphaFoldDB" id="A0A291QP60"/>
<dbReference type="Gene3D" id="3.90.230.10">
    <property type="entry name" value="Creatinase/methionine aminopeptidase superfamily"/>
    <property type="match status" value="1"/>
</dbReference>
<feature type="domain" description="Peptidase M24" evidence="8">
    <location>
        <begin position="12"/>
        <end position="241"/>
    </location>
</feature>
<evidence type="ECO:0000256" key="1">
    <source>
        <dbReference type="ARBA" id="ARBA00002521"/>
    </source>
</evidence>
<evidence type="ECO:0000313" key="10">
    <source>
        <dbReference type="Proteomes" id="UP000220133"/>
    </source>
</evidence>
<comment type="function">
    <text evidence="1 6">Removes the N-terminal methionine from nascent proteins. The N-terminal methionine is often cleaved when the second residue in the primary sequence is small and uncharged (Met-Ala-, Cys, Gly, Pro, Ser, Thr, or Val). Requires deformylation of the N(alpha)-formylated initiator methionine before it can be hydrolyzed.</text>
</comment>
<feature type="binding site" evidence="6">
    <location>
        <position position="76"/>
    </location>
    <ligand>
        <name>substrate</name>
    </ligand>
</feature>
<feature type="binding site" evidence="6">
    <location>
        <position position="175"/>
    </location>
    <ligand>
        <name>substrate</name>
    </ligand>
</feature>
<dbReference type="EMBL" id="CP023777">
    <property type="protein sequence ID" value="ATL45740.1"/>
    <property type="molecule type" value="Genomic_DNA"/>
</dbReference>
<dbReference type="InterPro" id="IPR001714">
    <property type="entry name" value="Pept_M24_MAP"/>
</dbReference>
<dbReference type="EC" id="3.4.11.18" evidence="6 7"/>
<dbReference type="Proteomes" id="UP000220133">
    <property type="component" value="Chromosome"/>
</dbReference>
<dbReference type="KEGG" id="cbae:COR50_00400"/>
<dbReference type="Pfam" id="PF00557">
    <property type="entry name" value="Peptidase_M24"/>
    <property type="match status" value="1"/>
</dbReference>
<evidence type="ECO:0000256" key="4">
    <source>
        <dbReference type="ARBA" id="ARBA00022723"/>
    </source>
</evidence>
<keyword evidence="3 6" id="KW-0645">Protease</keyword>
<evidence type="ECO:0000256" key="2">
    <source>
        <dbReference type="ARBA" id="ARBA00022438"/>
    </source>
</evidence>
<comment type="cofactor">
    <cofactor evidence="6">
        <name>Co(2+)</name>
        <dbReference type="ChEBI" id="CHEBI:48828"/>
    </cofactor>
    <cofactor evidence="6">
        <name>Zn(2+)</name>
        <dbReference type="ChEBI" id="CHEBI:29105"/>
    </cofactor>
    <cofactor evidence="6">
        <name>Mn(2+)</name>
        <dbReference type="ChEBI" id="CHEBI:29035"/>
    </cofactor>
    <cofactor evidence="6">
        <name>Fe(2+)</name>
        <dbReference type="ChEBI" id="CHEBI:29033"/>
    </cofactor>
    <text evidence="6">Binds 2 divalent metal cations per subunit. Has a high-affinity and a low affinity metal-binding site. The true nature of the physiological cofactor is under debate. The enzyme is active with cobalt, zinc, manganese or divalent iron ions. Most likely, methionine aminopeptidases function as mononuclear Fe(2+)-metalloproteases under physiological conditions, and the catalytically relevant metal-binding site has been assigned to the histidine-containing high-affinity site.</text>
</comment>
<dbReference type="InterPro" id="IPR002467">
    <property type="entry name" value="Pept_M24A_MAP1"/>
</dbReference>
<name>A0A291QP60_9BACT</name>
<keyword evidence="10" id="KW-1185">Reference proteome</keyword>
<dbReference type="InterPro" id="IPR000994">
    <property type="entry name" value="Pept_M24"/>
</dbReference>
<evidence type="ECO:0000259" key="8">
    <source>
        <dbReference type="Pfam" id="PF00557"/>
    </source>
</evidence>
<organism evidence="9 10">
    <name type="scientific">Chitinophaga caeni</name>
    <dbReference type="NCBI Taxonomy" id="2029983"/>
    <lineage>
        <taxon>Bacteria</taxon>
        <taxon>Pseudomonadati</taxon>
        <taxon>Bacteroidota</taxon>
        <taxon>Chitinophagia</taxon>
        <taxon>Chitinophagales</taxon>
        <taxon>Chitinophagaceae</taxon>
        <taxon>Chitinophaga</taxon>
    </lineage>
</organism>
<protein>
    <recommendedName>
        <fullName evidence="6 7">Methionine aminopeptidase</fullName>
        <shortName evidence="6">MAP</shortName>
        <shortName evidence="6">MetAP</shortName>
        <ecNumber evidence="6 7">3.4.11.18</ecNumber>
    </recommendedName>
    <alternativeName>
        <fullName evidence="6">Peptidase M</fullName>
    </alternativeName>
</protein>
<feature type="binding site" evidence="6">
    <location>
        <position position="234"/>
    </location>
    <ligand>
        <name>a divalent metal cation</name>
        <dbReference type="ChEBI" id="CHEBI:60240"/>
        <label>2</label>
        <note>catalytic</note>
    </ligand>
</feature>
<keyword evidence="5 6" id="KW-0378">Hydrolase</keyword>
<feature type="binding site" evidence="6">
    <location>
        <position position="105"/>
    </location>
    <ligand>
        <name>a divalent metal cation</name>
        <dbReference type="ChEBI" id="CHEBI:60240"/>
        <label>1</label>
    </ligand>
</feature>
<dbReference type="GO" id="GO:0006508">
    <property type="term" value="P:proteolysis"/>
    <property type="evidence" value="ECO:0007669"/>
    <property type="project" value="UniProtKB-KW"/>
</dbReference>
<dbReference type="PRINTS" id="PR00599">
    <property type="entry name" value="MAPEPTIDASE"/>
</dbReference>
<dbReference type="OrthoDB" id="9802055at2"/>
<dbReference type="InterPro" id="IPR036005">
    <property type="entry name" value="Creatinase/aminopeptidase-like"/>
</dbReference>
<evidence type="ECO:0000256" key="5">
    <source>
        <dbReference type="ARBA" id="ARBA00022801"/>
    </source>
</evidence>
<comment type="subunit">
    <text evidence="6">Monomer.</text>
</comment>
<dbReference type="NCBIfam" id="TIGR00500">
    <property type="entry name" value="met_pdase_I"/>
    <property type="match status" value="1"/>
</dbReference>
<gene>
    <name evidence="6 9" type="primary">map</name>
    <name evidence="9" type="ORF">COR50_00400</name>
</gene>
<feature type="binding site" evidence="6">
    <location>
        <position position="168"/>
    </location>
    <ligand>
        <name>a divalent metal cation</name>
        <dbReference type="ChEBI" id="CHEBI:60240"/>
        <label>2</label>
        <note>catalytic</note>
    </ligand>
</feature>
<dbReference type="RefSeq" id="WP_098192130.1">
    <property type="nucleotide sequence ID" value="NZ_CP023777.1"/>
</dbReference>
<feature type="binding site" evidence="6">
    <location>
        <position position="105"/>
    </location>
    <ligand>
        <name>a divalent metal cation</name>
        <dbReference type="ChEBI" id="CHEBI:60240"/>
        <label>2</label>
        <note>catalytic</note>
    </ligand>
</feature>
<feature type="binding site" evidence="6">
    <location>
        <position position="202"/>
    </location>
    <ligand>
        <name>a divalent metal cation</name>
        <dbReference type="ChEBI" id="CHEBI:60240"/>
        <label>2</label>
        <note>catalytic</note>
    </ligand>
</feature>
<evidence type="ECO:0000256" key="6">
    <source>
        <dbReference type="HAMAP-Rule" id="MF_01974"/>
    </source>
</evidence>
<evidence type="ECO:0000256" key="7">
    <source>
        <dbReference type="RuleBase" id="RU003653"/>
    </source>
</evidence>
<keyword evidence="2 6" id="KW-0031">Aminopeptidase</keyword>
<dbReference type="CDD" id="cd01086">
    <property type="entry name" value="MetAP1"/>
    <property type="match status" value="1"/>
</dbReference>
<dbReference type="PANTHER" id="PTHR43330:SF13">
    <property type="entry name" value="METHIONINE AMINOPEPTIDASE 2"/>
    <property type="match status" value="1"/>
</dbReference>
<accession>A0A291QP60</accession>
<dbReference type="GO" id="GO:0004239">
    <property type="term" value="F:initiator methionyl aminopeptidase activity"/>
    <property type="evidence" value="ECO:0007669"/>
    <property type="project" value="UniProtKB-UniRule"/>
</dbReference>